<dbReference type="eggNOG" id="KOG0278">
    <property type="taxonomic scope" value="Eukaryota"/>
</dbReference>
<accession>K2SE29</accession>
<evidence type="ECO:0000256" key="5">
    <source>
        <dbReference type="ARBA" id="ARBA00038394"/>
    </source>
</evidence>
<keyword evidence="3" id="KW-0677">Repeat</keyword>
<feature type="repeat" description="WD" evidence="7">
    <location>
        <begin position="291"/>
        <end position="327"/>
    </location>
</feature>
<feature type="repeat" description="WD" evidence="7">
    <location>
        <begin position="159"/>
        <end position="200"/>
    </location>
</feature>
<reference evidence="9 10" key="1">
    <citation type="journal article" date="2012" name="BMC Genomics">
        <title>Tools to kill: Genome of one of the most destructive plant pathogenic fungi Macrophomina phaseolina.</title>
        <authorList>
            <person name="Islam M.S."/>
            <person name="Haque M.S."/>
            <person name="Islam M.M."/>
            <person name="Emdad E.M."/>
            <person name="Halim A."/>
            <person name="Hossen Q.M.M."/>
            <person name="Hossain M.Z."/>
            <person name="Ahmed B."/>
            <person name="Rahim S."/>
            <person name="Rahman M.S."/>
            <person name="Alam M.M."/>
            <person name="Hou S."/>
            <person name="Wan X."/>
            <person name="Saito J.A."/>
            <person name="Alam M."/>
        </authorList>
    </citation>
    <scope>NUCLEOTIDE SEQUENCE [LARGE SCALE GENOMIC DNA]</scope>
    <source>
        <strain evidence="9 10">MS6</strain>
    </source>
</reference>
<feature type="repeat" description="WD" evidence="7">
    <location>
        <begin position="58"/>
        <end position="99"/>
    </location>
</feature>
<dbReference type="PROSITE" id="PS50294">
    <property type="entry name" value="WD_REPEATS_REGION"/>
    <property type="match status" value="3"/>
</dbReference>
<keyword evidence="2" id="KW-0507">mRNA processing</keyword>
<evidence type="ECO:0000256" key="7">
    <source>
        <dbReference type="PROSITE-ProRule" id="PRU00221"/>
    </source>
</evidence>
<dbReference type="InterPro" id="IPR001680">
    <property type="entry name" value="WD40_rpt"/>
</dbReference>
<dbReference type="OrthoDB" id="408728at2759"/>
<evidence type="ECO:0000313" key="10">
    <source>
        <dbReference type="Proteomes" id="UP000007129"/>
    </source>
</evidence>
<keyword evidence="4" id="KW-0508">mRNA splicing</keyword>
<feature type="region of interest" description="Disordered" evidence="8">
    <location>
        <begin position="501"/>
        <end position="613"/>
    </location>
</feature>
<feature type="compositionally biased region" description="Acidic residues" evidence="8">
    <location>
        <begin position="564"/>
        <end position="575"/>
    </location>
</feature>
<comment type="similarity">
    <text evidence="5">Belongs to the WD repeat STRAP family.</text>
</comment>
<dbReference type="PANTHER" id="PTHR19877">
    <property type="entry name" value="EUKARYOTIC TRANSLATION INITIATION FACTOR 3 SUBUNIT I"/>
    <property type="match status" value="1"/>
</dbReference>
<dbReference type="GO" id="GO:0003723">
    <property type="term" value="F:RNA binding"/>
    <property type="evidence" value="ECO:0007669"/>
    <property type="project" value="TreeGrafter"/>
</dbReference>
<feature type="region of interest" description="Disordered" evidence="8">
    <location>
        <begin position="778"/>
        <end position="821"/>
    </location>
</feature>
<dbReference type="VEuPathDB" id="FungiDB:MPH_07707"/>
<comment type="caution">
    <text evidence="9">The sequence shown here is derived from an EMBL/GenBank/DDBJ whole genome shotgun (WGS) entry which is preliminary data.</text>
</comment>
<feature type="compositionally biased region" description="Low complexity" evidence="8">
    <location>
        <begin position="669"/>
        <end position="680"/>
    </location>
</feature>
<protein>
    <recommendedName>
        <fullName evidence="6">Serine-threonine kinase receptor-associated protein</fullName>
    </recommendedName>
</protein>
<organism evidence="9 10">
    <name type="scientific">Macrophomina phaseolina (strain MS6)</name>
    <name type="common">Charcoal rot fungus</name>
    <dbReference type="NCBI Taxonomy" id="1126212"/>
    <lineage>
        <taxon>Eukaryota</taxon>
        <taxon>Fungi</taxon>
        <taxon>Dikarya</taxon>
        <taxon>Ascomycota</taxon>
        <taxon>Pezizomycotina</taxon>
        <taxon>Dothideomycetes</taxon>
        <taxon>Dothideomycetes incertae sedis</taxon>
        <taxon>Botryosphaeriales</taxon>
        <taxon>Botryosphaeriaceae</taxon>
        <taxon>Macrophomina</taxon>
    </lineage>
</organism>
<dbReference type="PANTHER" id="PTHR19877:SF13">
    <property type="entry name" value="SERINE-THREONINE KINASE RECEPTOR-ASSOCIATED PROTEIN"/>
    <property type="match status" value="1"/>
</dbReference>
<keyword evidence="1 7" id="KW-0853">WD repeat</keyword>
<gene>
    <name evidence="9" type="ORF">MPH_07707</name>
</gene>
<dbReference type="SUPFAM" id="SSF50978">
    <property type="entry name" value="WD40 repeat-like"/>
    <property type="match status" value="1"/>
</dbReference>
<dbReference type="InParanoid" id="K2SE29"/>
<evidence type="ECO:0000256" key="4">
    <source>
        <dbReference type="ARBA" id="ARBA00023187"/>
    </source>
</evidence>
<dbReference type="PROSITE" id="PS00678">
    <property type="entry name" value="WD_REPEATS_1"/>
    <property type="match status" value="1"/>
</dbReference>
<evidence type="ECO:0000313" key="9">
    <source>
        <dbReference type="EMBL" id="EKG15110.1"/>
    </source>
</evidence>
<dbReference type="Proteomes" id="UP000007129">
    <property type="component" value="Unassembled WGS sequence"/>
</dbReference>
<dbReference type="Pfam" id="PF00400">
    <property type="entry name" value="WD40"/>
    <property type="match status" value="3"/>
</dbReference>
<dbReference type="InterPro" id="IPR019775">
    <property type="entry name" value="WD40_repeat_CS"/>
</dbReference>
<sequence>MATETVKVVPLTCHGHSRPITHISFSSVIDDDYFLISACKDNNPMLRNGVTGDWIGTFLGHKGAVWSARLSSDATLAATGSADFSAKVWDTQTGEALHTLEHEHIVRAVAFPNQPHPQILATGTVGKRLRIFDLSRSSSAASSPTEANGASAASFEIGAGVHQGSIKSIVWANDPNVIITASEDKKIRWWDLRTQSTIGEYAVEGTFGSCELDSISTDGSQGGGILSVAAGKTAYFFDGRQPATLVKSVTTKYDLASVALHSGQGKFVAGSSGDTWVHVFDFNTGEELEIGKGHHGPVWTTMFSPDGKLYATGSEDGTIKLWKFTSGPYGLWRGFMLNLAGATLNLTRPLQAVSSYSPHIPDPYIFLALSTITCESLSYRTLHSPGNTACPFDVFIFKKSSDDGRSGAPHHQASPPFHCILPFFLSPYMRHACTSNKPSASPLQHQLHNLPILCRGLIRALPPAQRRLQSDFYNSMGQALPKHHWHEADKFLVAAQLHVPQAQPQQQHPHHHQHQQTHPNQGAPATNVPPVLSLSNGGALSTPKAAAPVHYDLSQLASSPPPPSDDEDEHDEDLDQTTLHHTSSGSSSSSSSFVSSDASSEAAPASSYDDDDDDDAVHDLSALPYAAALALASANWLRVIALARGFERVYAGCLDAWVAATPAPSTSISGISTNTSTTSTRTHPHDGEEGSVKRRGRAKVLSASWKRRHATTLARAHARTWTAADLVDLATRGGPLRWYRWHSGGEGREGKERGRRQLTDDAVRMGWCGGLVVERLLAPSPSSSPSPSPSASTSSDPSSGAEGAAGDQDAASGEEPYRAHIDPDTGLLSAVAVRCGADGRTTLRVADRVLAFVKVCTILFPPGPPWVVAAAAGPSGAGAPVADGFGTRAAERDRHHRRVWVAMALGWAWCLEAWLAAHAKEQEVQGSGDGEGQGMGFDVGGFCTDVVSDLEGLGNNAVDDEVDEEQLEEMSEVDIEDEDLLAALARAADERRESLIPSDGEDDDDGGGGGGGAEGGGE</sequence>
<feature type="compositionally biased region" description="Basic and acidic residues" evidence="8">
    <location>
        <begin position="683"/>
        <end position="692"/>
    </location>
</feature>
<evidence type="ECO:0000256" key="3">
    <source>
        <dbReference type="ARBA" id="ARBA00022737"/>
    </source>
</evidence>
<feature type="compositionally biased region" description="Gly residues" evidence="8">
    <location>
        <begin position="1007"/>
        <end position="1018"/>
    </location>
</feature>
<dbReference type="HOGENOM" id="CLU_296482_0_0_1"/>
<feature type="region of interest" description="Disordered" evidence="8">
    <location>
        <begin position="669"/>
        <end position="697"/>
    </location>
</feature>
<dbReference type="EMBL" id="AHHD01000329">
    <property type="protein sequence ID" value="EKG15110.1"/>
    <property type="molecule type" value="Genomic_DNA"/>
</dbReference>
<feature type="compositionally biased region" description="Low complexity" evidence="8">
    <location>
        <begin position="789"/>
        <end position="814"/>
    </location>
</feature>
<dbReference type="AlphaFoldDB" id="K2SE29"/>
<name>K2SE29_MACPH</name>
<dbReference type="GO" id="GO:0032797">
    <property type="term" value="C:SMN complex"/>
    <property type="evidence" value="ECO:0007669"/>
    <property type="project" value="TreeGrafter"/>
</dbReference>
<evidence type="ECO:0000256" key="6">
    <source>
        <dbReference type="ARBA" id="ARBA00040390"/>
    </source>
</evidence>
<dbReference type="CDD" id="cd00200">
    <property type="entry name" value="WD40"/>
    <property type="match status" value="1"/>
</dbReference>
<dbReference type="InterPro" id="IPR036322">
    <property type="entry name" value="WD40_repeat_dom_sf"/>
</dbReference>
<dbReference type="Gene3D" id="2.130.10.10">
    <property type="entry name" value="YVTN repeat-like/Quinoprotein amine dehydrogenase"/>
    <property type="match status" value="1"/>
</dbReference>
<dbReference type="InterPro" id="IPR015943">
    <property type="entry name" value="WD40/YVTN_repeat-like_dom_sf"/>
</dbReference>
<dbReference type="GO" id="GO:0000387">
    <property type="term" value="P:spliceosomal snRNP assembly"/>
    <property type="evidence" value="ECO:0007669"/>
    <property type="project" value="TreeGrafter"/>
</dbReference>
<feature type="compositionally biased region" description="Low complexity" evidence="8">
    <location>
        <begin position="583"/>
        <end position="607"/>
    </location>
</feature>
<dbReference type="PROSITE" id="PS50082">
    <property type="entry name" value="WD_REPEATS_2"/>
    <property type="match status" value="3"/>
</dbReference>
<dbReference type="SMART" id="SM00320">
    <property type="entry name" value="WD40"/>
    <property type="match status" value="6"/>
</dbReference>
<evidence type="ECO:0000256" key="1">
    <source>
        <dbReference type="ARBA" id="ARBA00022574"/>
    </source>
</evidence>
<evidence type="ECO:0000256" key="2">
    <source>
        <dbReference type="ARBA" id="ARBA00022664"/>
    </source>
</evidence>
<dbReference type="STRING" id="1126212.K2SE29"/>
<feature type="region of interest" description="Disordered" evidence="8">
    <location>
        <begin position="986"/>
        <end position="1018"/>
    </location>
</feature>
<proteinExistence type="inferred from homology"/>
<evidence type="ECO:0000256" key="8">
    <source>
        <dbReference type="SAM" id="MobiDB-lite"/>
    </source>
</evidence>